<dbReference type="OrthoDB" id="448448at2759"/>
<keyword evidence="8" id="KW-0156">Chromatin regulator</keyword>
<keyword evidence="5" id="KW-0378">Hydrolase</keyword>
<feature type="region of interest" description="Disordered" evidence="11">
    <location>
        <begin position="637"/>
        <end position="685"/>
    </location>
</feature>
<feature type="compositionally biased region" description="Polar residues" evidence="11">
    <location>
        <begin position="113"/>
        <end position="134"/>
    </location>
</feature>
<dbReference type="SUPFAM" id="SSF52540">
    <property type="entry name" value="P-loop containing nucleoside triphosphate hydrolases"/>
    <property type="match status" value="1"/>
</dbReference>
<feature type="compositionally biased region" description="Low complexity" evidence="11">
    <location>
        <begin position="442"/>
        <end position="467"/>
    </location>
</feature>
<comment type="subcellular location">
    <subcellularLocation>
        <location evidence="1">Nucleus</location>
    </subcellularLocation>
</comment>
<feature type="region of interest" description="Disordered" evidence="11">
    <location>
        <begin position="383"/>
        <end position="522"/>
    </location>
</feature>
<reference evidence="13" key="1">
    <citation type="journal article" date="2020" name="Fungal Divers.">
        <title>Resolving the Mortierellaceae phylogeny through synthesis of multi-gene phylogenetics and phylogenomics.</title>
        <authorList>
            <person name="Vandepol N."/>
            <person name="Liber J."/>
            <person name="Desiro A."/>
            <person name="Na H."/>
            <person name="Kennedy M."/>
            <person name="Barry K."/>
            <person name="Grigoriev I.V."/>
            <person name="Miller A.N."/>
            <person name="O'Donnell K."/>
            <person name="Stajich J.E."/>
            <person name="Bonito G."/>
        </authorList>
    </citation>
    <scope>NUCLEOTIDE SEQUENCE</scope>
    <source>
        <strain evidence="13">BC1065</strain>
    </source>
</reference>
<feature type="compositionally biased region" description="Acidic residues" evidence="11">
    <location>
        <begin position="84"/>
        <end position="97"/>
    </location>
</feature>
<dbReference type="EC" id="3.6.4.12" evidence="3"/>
<sequence length="1115" mass="121693">MSSALQKLQEYKYEKARLKRTGSNQESSPSPSTSSSSSSSPSFSSAQSASSTPRSQSTASLPPPPPSQRRTAEPITLELGTSDIEPDEFADEDDNELSDSTVDSDLRSGVKNMLTSNNQSKHSPANRDISSSFLSAGAPRLGHVRSIRSSSSTSPRPQQPSPSYSSSSSSSTSKAVSSDRTISPNAKSSFSSLVGSFQYSGSDASPKVFPVSNGTSSSPSRASTPNRPNKRAILISDEDEDVHVSKTGSSNSSSNSNGIQKSGSTSPNAASPTAATSSDIPKRRRLVKKRYIIDSDSDDYLDKKTAARASQSMDLDLLDPATDPNSPDMDETPDSTDAMLARLAGAFPNATMDAINNAMRRSKGEYSAAVTLLAQQLDDLFTTTPSRKASSPQSKPLTSSSSSSLSLSSTSSSSSPTKDPKRLQRISPYGSMVHSKLSLDSTTPATPTTTTTTAATTTTTTTINTTTKISQAQQPPPKVHIIPSGSEAEEDFDEKSMDSDDDDDDDDDATGSDGPEDYRNQEKKEQRALQFFNTAPATELSELTGCRKEQAEKIVSLRPFDNFDSLCVTLRKTKGVGERVVYNYLTTTDAIRAVDMMLHTVAKVRRSLVHTLNIWCGGGAENRLLEATGSVKQMLSENRREMDKEAAAAASSLSSKRATLNNNNSNAEDDDNASTTSTADEPGLEITELDMAKLQESEAGKRALREYIQKQPGNMAPTFRLKDYQLLGLNWLALLWRKKLSGILADEMGLGKTAQVIAFLAHLVEQGEEGPFLIIVPSSTLANWMREFEKFCPDLVVRSYYGSQAERQELREELVEDTSYNVVVTTYNIATGNSDERKFLNKRRFRAIILDEGHMVKNCTSARYKSLMSIKAPFRLLLTGTPLQNNLEELLSLLIFIMPALFQEHEEVLRTMFKVKIDTANEKSNLLSKERITRARQMIAPFVLRRKKIHVLKDLPAKIHTIVECDLVPAQRALYNRLMETSALQAALRESEAAEVAAAAALLEGGVVKGGGATANSKGKKQTTTTPKTTAAAAKAVAATRKAANEQFANLLMQLRKAADHPMLFRERYEDGQLRTMAKTITREIEFCDSNIDYIEEDMSVMTDFELDRLCKQYK</sequence>
<dbReference type="InterPro" id="IPR014001">
    <property type="entry name" value="Helicase_ATP-bd"/>
</dbReference>
<evidence type="ECO:0000256" key="10">
    <source>
        <dbReference type="ARBA" id="ARBA00023242"/>
    </source>
</evidence>
<keyword evidence="6" id="KW-0347">Helicase</keyword>
<comment type="caution">
    <text evidence="13">The sequence shown here is derived from an EMBL/GenBank/DDBJ whole genome shotgun (WGS) entry which is preliminary data.</text>
</comment>
<feature type="compositionally biased region" description="Low complexity" evidence="11">
    <location>
        <begin position="147"/>
        <end position="178"/>
    </location>
</feature>
<dbReference type="SMART" id="SM00487">
    <property type="entry name" value="DEXDc"/>
    <property type="match status" value="1"/>
</dbReference>
<evidence type="ECO:0000259" key="12">
    <source>
        <dbReference type="PROSITE" id="PS51192"/>
    </source>
</evidence>
<dbReference type="GO" id="GO:0005634">
    <property type="term" value="C:nucleus"/>
    <property type="evidence" value="ECO:0007669"/>
    <property type="project" value="UniProtKB-SubCell"/>
</dbReference>
<dbReference type="PANTHER" id="PTHR10799">
    <property type="entry name" value="SNF2/RAD54 HELICASE FAMILY"/>
    <property type="match status" value="1"/>
</dbReference>
<evidence type="ECO:0000256" key="3">
    <source>
        <dbReference type="ARBA" id="ARBA00012551"/>
    </source>
</evidence>
<name>A0A9P6PXW1_9FUNG</name>
<evidence type="ECO:0000256" key="7">
    <source>
        <dbReference type="ARBA" id="ARBA00022840"/>
    </source>
</evidence>
<dbReference type="Proteomes" id="UP000807716">
    <property type="component" value="Unassembled WGS sequence"/>
</dbReference>
<feature type="compositionally biased region" description="Basic and acidic residues" evidence="11">
    <location>
        <begin position="637"/>
        <end position="646"/>
    </location>
</feature>
<accession>A0A9P6PXW1</accession>
<feature type="compositionally biased region" description="Low complexity" evidence="11">
    <location>
        <begin position="23"/>
        <end position="60"/>
    </location>
</feature>
<feature type="compositionally biased region" description="Low complexity" evidence="11">
    <location>
        <begin position="390"/>
        <end position="417"/>
    </location>
</feature>
<dbReference type="GO" id="GO:0003678">
    <property type="term" value="F:DNA helicase activity"/>
    <property type="evidence" value="ECO:0007669"/>
    <property type="project" value="UniProtKB-EC"/>
</dbReference>
<dbReference type="Gene3D" id="3.40.50.10810">
    <property type="entry name" value="Tandem AAA-ATPase domain"/>
    <property type="match status" value="1"/>
</dbReference>
<evidence type="ECO:0000256" key="9">
    <source>
        <dbReference type="ARBA" id="ARBA00023125"/>
    </source>
</evidence>
<evidence type="ECO:0000313" key="13">
    <source>
        <dbReference type="EMBL" id="KAG0254244.1"/>
    </source>
</evidence>
<evidence type="ECO:0000313" key="14">
    <source>
        <dbReference type="Proteomes" id="UP000807716"/>
    </source>
</evidence>
<evidence type="ECO:0000256" key="5">
    <source>
        <dbReference type="ARBA" id="ARBA00022801"/>
    </source>
</evidence>
<dbReference type="Gene3D" id="3.40.50.300">
    <property type="entry name" value="P-loop containing nucleotide triphosphate hydrolases"/>
    <property type="match status" value="1"/>
</dbReference>
<keyword evidence="4" id="KW-0547">Nucleotide-binding</keyword>
<dbReference type="GO" id="GO:0003677">
    <property type="term" value="F:DNA binding"/>
    <property type="evidence" value="ECO:0007669"/>
    <property type="project" value="UniProtKB-KW"/>
</dbReference>
<dbReference type="PROSITE" id="PS51192">
    <property type="entry name" value="HELICASE_ATP_BIND_1"/>
    <property type="match status" value="1"/>
</dbReference>
<dbReference type="GO" id="GO:0006325">
    <property type="term" value="P:chromatin organization"/>
    <property type="evidence" value="ECO:0007669"/>
    <property type="project" value="UniProtKB-KW"/>
</dbReference>
<dbReference type="AlphaFoldDB" id="A0A9P6PXW1"/>
<dbReference type="Pfam" id="PF00176">
    <property type="entry name" value="SNF2-rel_dom"/>
    <property type="match status" value="1"/>
</dbReference>
<dbReference type="GO" id="GO:0016787">
    <property type="term" value="F:hydrolase activity"/>
    <property type="evidence" value="ECO:0007669"/>
    <property type="project" value="UniProtKB-KW"/>
</dbReference>
<organism evidence="13 14">
    <name type="scientific">Actinomortierella ambigua</name>
    <dbReference type="NCBI Taxonomy" id="1343610"/>
    <lineage>
        <taxon>Eukaryota</taxon>
        <taxon>Fungi</taxon>
        <taxon>Fungi incertae sedis</taxon>
        <taxon>Mucoromycota</taxon>
        <taxon>Mortierellomycotina</taxon>
        <taxon>Mortierellomycetes</taxon>
        <taxon>Mortierellales</taxon>
        <taxon>Mortierellaceae</taxon>
        <taxon>Actinomortierella</taxon>
    </lineage>
</organism>
<evidence type="ECO:0000256" key="11">
    <source>
        <dbReference type="SAM" id="MobiDB-lite"/>
    </source>
</evidence>
<feature type="region of interest" description="Disordered" evidence="11">
    <location>
        <begin position="1"/>
        <end position="335"/>
    </location>
</feature>
<dbReference type="FunFam" id="3.40.50.10810:FF:000014">
    <property type="entry name" value="SWI/SNF-related matrix-associated actin-dependent regulator of chromatin subfamily A containing DEAD/H box 1"/>
    <property type="match status" value="1"/>
</dbReference>
<proteinExistence type="inferred from homology"/>
<evidence type="ECO:0000256" key="6">
    <source>
        <dbReference type="ARBA" id="ARBA00022806"/>
    </source>
</evidence>
<dbReference type="InterPro" id="IPR027417">
    <property type="entry name" value="P-loop_NTPase"/>
</dbReference>
<gene>
    <name evidence="13" type="ORF">DFQ27_006955</name>
</gene>
<evidence type="ECO:0000256" key="8">
    <source>
        <dbReference type="ARBA" id="ARBA00022853"/>
    </source>
</evidence>
<dbReference type="GO" id="GO:0005524">
    <property type="term" value="F:ATP binding"/>
    <property type="evidence" value="ECO:0007669"/>
    <property type="project" value="UniProtKB-KW"/>
</dbReference>
<dbReference type="InterPro" id="IPR038718">
    <property type="entry name" value="SNF2-like_sf"/>
</dbReference>
<keyword evidence="7" id="KW-0067">ATP-binding</keyword>
<dbReference type="InterPro" id="IPR000330">
    <property type="entry name" value="SNF2_N"/>
</dbReference>
<keyword evidence="9" id="KW-0238">DNA-binding</keyword>
<dbReference type="GO" id="GO:0005694">
    <property type="term" value="C:chromosome"/>
    <property type="evidence" value="ECO:0007669"/>
    <property type="project" value="UniProtKB-ARBA"/>
</dbReference>
<feature type="compositionally biased region" description="Low complexity" evidence="11">
    <location>
        <begin position="245"/>
        <end position="278"/>
    </location>
</feature>
<evidence type="ECO:0000256" key="1">
    <source>
        <dbReference type="ARBA" id="ARBA00004123"/>
    </source>
</evidence>
<comment type="similarity">
    <text evidence="2">Belongs to the SNF2/RAD54 helicase family.</text>
</comment>
<feature type="domain" description="Helicase ATP-binding" evidence="12">
    <location>
        <begin position="733"/>
        <end position="900"/>
    </location>
</feature>
<feature type="compositionally biased region" description="Acidic residues" evidence="11">
    <location>
        <begin position="487"/>
        <end position="510"/>
    </location>
</feature>
<keyword evidence="14" id="KW-1185">Reference proteome</keyword>
<feature type="compositionally biased region" description="Polar residues" evidence="11">
    <location>
        <begin position="179"/>
        <end position="203"/>
    </location>
</feature>
<dbReference type="EMBL" id="JAAAJB010000529">
    <property type="protein sequence ID" value="KAG0254244.1"/>
    <property type="molecule type" value="Genomic_DNA"/>
</dbReference>
<feature type="compositionally biased region" description="Polar residues" evidence="11">
    <location>
        <begin position="212"/>
        <end position="227"/>
    </location>
</feature>
<feature type="non-terminal residue" evidence="13">
    <location>
        <position position="1115"/>
    </location>
</feature>
<evidence type="ECO:0000256" key="2">
    <source>
        <dbReference type="ARBA" id="ARBA00007025"/>
    </source>
</evidence>
<evidence type="ECO:0000256" key="4">
    <source>
        <dbReference type="ARBA" id="ARBA00022741"/>
    </source>
</evidence>
<feature type="compositionally biased region" description="Low complexity" evidence="11">
    <location>
        <begin position="647"/>
        <end position="666"/>
    </location>
</feature>
<keyword evidence="10" id="KW-0539">Nucleus</keyword>
<protein>
    <recommendedName>
        <fullName evidence="3">DNA helicase</fullName>
        <ecNumber evidence="3">3.6.4.12</ecNumber>
    </recommendedName>
</protein>